<dbReference type="OrthoDB" id="5431540at2"/>
<dbReference type="Pfam" id="PF06037">
    <property type="entry name" value="DUF922"/>
    <property type="match status" value="1"/>
</dbReference>
<keyword evidence="1" id="KW-0732">Signal</keyword>
<dbReference type="EMBL" id="RBCJ01000005">
    <property type="protein sequence ID" value="RKN78079.1"/>
    <property type="molecule type" value="Genomic_DNA"/>
</dbReference>
<name>A0A3B0C1H1_9FLAO</name>
<dbReference type="InterPro" id="IPR010321">
    <property type="entry name" value="DUF922"/>
</dbReference>
<protein>
    <submittedName>
        <fullName evidence="2">DUF922 domain-containing protein</fullName>
    </submittedName>
</protein>
<comment type="caution">
    <text evidence="2">The sequence shown here is derived from an EMBL/GenBank/DDBJ whole genome shotgun (WGS) entry which is preliminary data.</text>
</comment>
<feature type="chain" id="PRO_5017462675" evidence="1">
    <location>
        <begin position="22"/>
        <end position="183"/>
    </location>
</feature>
<feature type="signal peptide" evidence="1">
    <location>
        <begin position="1"/>
        <end position="21"/>
    </location>
</feature>
<dbReference type="AlphaFoldDB" id="A0A3B0C1H1"/>
<sequence>MGTLRLFSFSFLLLGLSTVFCQEEETIPWSADRKLTWEDFKGKPLKTEWAAATTASGISYEFSTSGTLDNLKVDFKVHTDFYPQKSWYRPEMCNSVVLSHEQLHFDISELFARKMRRRLNETSFTRNVKAEVRKIYRETLKSLTAFQNKYDHQTNFSRNIEQQLIWNKKISEALSATGSSPMK</sequence>
<evidence type="ECO:0000313" key="2">
    <source>
        <dbReference type="EMBL" id="RKN78079.1"/>
    </source>
</evidence>
<keyword evidence="3" id="KW-1185">Reference proteome</keyword>
<organism evidence="2 3">
    <name type="scientific">Ulvibacterium marinum</name>
    <dbReference type="NCBI Taxonomy" id="2419782"/>
    <lineage>
        <taxon>Bacteria</taxon>
        <taxon>Pseudomonadati</taxon>
        <taxon>Bacteroidota</taxon>
        <taxon>Flavobacteriia</taxon>
        <taxon>Flavobacteriales</taxon>
        <taxon>Flavobacteriaceae</taxon>
        <taxon>Ulvibacterium</taxon>
    </lineage>
</organism>
<evidence type="ECO:0000313" key="3">
    <source>
        <dbReference type="Proteomes" id="UP000276603"/>
    </source>
</evidence>
<dbReference type="RefSeq" id="WP_120713976.1">
    <property type="nucleotide sequence ID" value="NZ_CANMKH010000003.1"/>
</dbReference>
<gene>
    <name evidence="2" type="ORF">D7Z94_23000</name>
</gene>
<evidence type="ECO:0000256" key="1">
    <source>
        <dbReference type="SAM" id="SignalP"/>
    </source>
</evidence>
<reference evidence="2 3" key="1">
    <citation type="submission" date="2018-10" db="EMBL/GenBank/DDBJ databases">
        <title>Ulvibacterium marinum gen. nov., sp. nov., a novel marine bacterium of the family Flavobacteriaceae, isolated from a culture of the green alga Ulva prolifera.</title>
        <authorList>
            <person name="Zhang Z."/>
        </authorList>
    </citation>
    <scope>NUCLEOTIDE SEQUENCE [LARGE SCALE GENOMIC DNA]</scope>
    <source>
        <strain evidence="2 3">CCMM003</strain>
    </source>
</reference>
<dbReference type="Proteomes" id="UP000276603">
    <property type="component" value="Unassembled WGS sequence"/>
</dbReference>
<proteinExistence type="predicted"/>
<accession>A0A3B0C1H1</accession>